<dbReference type="AlphaFoldDB" id="A0A2V3WHK8"/>
<feature type="domain" description="N-acetyltransferase" evidence="3">
    <location>
        <begin position="6"/>
        <end position="151"/>
    </location>
</feature>
<dbReference type="SUPFAM" id="SSF55729">
    <property type="entry name" value="Acyl-CoA N-acyltransferases (Nat)"/>
    <property type="match status" value="1"/>
</dbReference>
<sequence>MIQQIKTIQTLPKATIEQLHALQQLSYTSEQQLLTIDPFPPLLETINALATSADALIIRLESGQIVGFLQYDSTREDVVINKLVVHPDYFRQGIGSDLLETLIEDKRNTSIQVETAAKNTPAIKLYQKYGFHKAAQFYAAEGLQLLRLVRP</sequence>
<keyword evidence="1 4" id="KW-0808">Transferase</keyword>
<dbReference type="CDD" id="cd04301">
    <property type="entry name" value="NAT_SF"/>
    <property type="match status" value="1"/>
</dbReference>
<evidence type="ECO:0000256" key="2">
    <source>
        <dbReference type="ARBA" id="ARBA00023315"/>
    </source>
</evidence>
<dbReference type="PANTHER" id="PTHR43800:SF1">
    <property type="entry name" value="PEPTIDYL-LYSINE N-ACETYLTRANSFERASE YJAB"/>
    <property type="match status" value="1"/>
</dbReference>
<dbReference type="InterPro" id="IPR016181">
    <property type="entry name" value="Acyl_CoA_acyltransferase"/>
</dbReference>
<keyword evidence="2" id="KW-0012">Acyltransferase</keyword>
<dbReference type="Gene3D" id="3.40.630.30">
    <property type="match status" value="1"/>
</dbReference>
<evidence type="ECO:0000313" key="4">
    <source>
        <dbReference type="EMBL" id="PXW91805.1"/>
    </source>
</evidence>
<reference evidence="4 5" key="1">
    <citation type="submission" date="2018-05" db="EMBL/GenBank/DDBJ databases">
        <title>Genomic Encyclopedia of Type Strains, Phase IV (KMG-IV): sequencing the most valuable type-strain genomes for metagenomic binning, comparative biology and taxonomic classification.</title>
        <authorList>
            <person name="Goeker M."/>
        </authorList>
    </citation>
    <scope>NUCLEOTIDE SEQUENCE [LARGE SCALE GENOMIC DNA]</scope>
    <source>
        <strain evidence="4 5">DSM 22440</strain>
    </source>
</reference>
<dbReference type="OrthoDB" id="46888at2"/>
<gene>
    <name evidence="4" type="ORF">DES38_104240</name>
</gene>
<dbReference type="Pfam" id="PF00583">
    <property type="entry name" value="Acetyltransf_1"/>
    <property type="match status" value="1"/>
</dbReference>
<accession>A0A2V3WHK8</accession>
<evidence type="ECO:0000313" key="5">
    <source>
        <dbReference type="Proteomes" id="UP000247922"/>
    </source>
</evidence>
<dbReference type="Proteomes" id="UP000247922">
    <property type="component" value="Unassembled WGS sequence"/>
</dbReference>
<evidence type="ECO:0000259" key="3">
    <source>
        <dbReference type="PROSITE" id="PS51186"/>
    </source>
</evidence>
<protein>
    <submittedName>
        <fullName evidence="4">Acetyltransferase (GNAT) family protein</fullName>
    </submittedName>
</protein>
<dbReference type="GO" id="GO:0016747">
    <property type="term" value="F:acyltransferase activity, transferring groups other than amino-acyl groups"/>
    <property type="evidence" value="ECO:0007669"/>
    <property type="project" value="InterPro"/>
</dbReference>
<dbReference type="InterPro" id="IPR000182">
    <property type="entry name" value="GNAT_dom"/>
</dbReference>
<comment type="caution">
    <text evidence="4">The sequence shown here is derived from an EMBL/GenBank/DDBJ whole genome shotgun (WGS) entry which is preliminary data.</text>
</comment>
<proteinExistence type="predicted"/>
<dbReference type="EMBL" id="QJJR01000004">
    <property type="protein sequence ID" value="PXW91805.1"/>
    <property type="molecule type" value="Genomic_DNA"/>
</dbReference>
<evidence type="ECO:0000256" key="1">
    <source>
        <dbReference type="ARBA" id="ARBA00022679"/>
    </source>
</evidence>
<dbReference type="RefSeq" id="WP_110251098.1">
    <property type="nucleotide sequence ID" value="NZ_QJJR01000004.1"/>
</dbReference>
<dbReference type="PROSITE" id="PS51186">
    <property type="entry name" value="GNAT"/>
    <property type="match status" value="1"/>
</dbReference>
<name>A0A2V3WHK8_9BACI</name>
<organism evidence="4 5">
    <name type="scientific">Streptohalobacillus salinus</name>
    <dbReference type="NCBI Taxonomy" id="621096"/>
    <lineage>
        <taxon>Bacteria</taxon>
        <taxon>Bacillati</taxon>
        <taxon>Bacillota</taxon>
        <taxon>Bacilli</taxon>
        <taxon>Bacillales</taxon>
        <taxon>Bacillaceae</taxon>
        <taxon>Streptohalobacillus</taxon>
    </lineage>
</organism>
<dbReference type="PANTHER" id="PTHR43800">
    <property type="entry name" value="PEPTIDYL-LYSINE N-ACETYLTRANSFERASE YJAB"/>
    <property type="match status" value="1"/>
</dbReference>
<keyword evidence="5" id="KW-1185">Reference proteome</keyword>